<feature type="chain" id="PRO_5047138629" evidence="1">
    <location>
        <begin position="23"/>
        <end position="182"/>
    </location>
</feature>
<comment type="caution">
    <text evidence="2">The sequence shown here is derived from an EMBL/GenBank/DDBJ whole genome shotgun (WGS) entry which is preliminary data.</text>
</comment>
<protein>
    <submittedName>
        <fullName evidence="2">PCYCGC motif-containing (Lipo)protein</fullName>
    </submittedName>
</protein>
<evidence type="ECO:0000313" key="3">
    <source>
        <dbReference type="Proteomes" id="UP001172743"/>
    </source>
</evidence>
<dbReference type="Pfam" id="PF13798">
    <property type="entry name" value="PCYCGC"/>
    <property type="match status" value="1"/>
</dbReference>
<accession>A0ABT8GS29</accession>
<reference evidence="2" key="1">
    <citation type="submission" date="2023-07" db="EMBL/GenBank/DDBJ databases">
        <title>Ureibacillus sp. isolated from freshwater well.</title>
        <authorList>
            <person name="Kirdat K."/>
            <person name="Bhatt A."/>
            <person name="Teware R."/>
            <person name="Bhavsar Y."/>
            <person name="Yadav A."/>
        </authorList>
    </citation>
    <scope>NUCLEOTIDE SEQUENCE</scope>
    <source>
        <strain evidence="2">BA0131</strain>
    </source>
</reference>
<gene>
    <name evidence="2" type="ORF">QYB95_11795</name>
</gene>
<keyword evidence="3" id="KW-1185">Reference proteome</keyword>
<feature type="signal peptide" evidence="1">
    <location>
        <begin position="1"/>
        <end position="22"/>
    </location>
</feature>
<dbReference type="InterPro" id="IPR025673">
    <property type="entry name" value="PCYCGC"/>
</dbReference>
<evidence type="ECO:0000313" key="2">
    <source>
        <dbReference type="EMBL" id="MDN4494225.1"/>
    </source>
</evidence>
<evidence type="ECO:0000256" key="1">
    <source>
        <dbReference type="SAM" id="SignalP"/>
    </source>
</evidence>
<name>A0ABT8GS29_9BACL</name>
<organism evidence="2 3">
    <name type="scientific">Ureibacillus aquaedulcis</name>
    <dbReference type="NCBI Taxonomy" id="3058421"/>
    <lineage>
        <taxon>Bacteria</taxon>
        <taxon>Bacillati</taxon>
        <taxon>Bacillota</taxon>
        <taxon>Bacilli</taxon>
        <taxon>Bacillales</taxon>
        <taxon>Caryophanaceae</taxon>
        <taxon>Ureibacillus</taxon>
    </lineage>
</organism>
<sequence length="182" mass="19935">MKKLFPLFASIVLILSACGNSAKDEHSEDEHANHESSADVQIDNAGTEDAHSTHNHTSGDIQELTASADELPKFLDDQNEDIRLVYQVAGKATDILQWIPCYCGCGESVGHRSNLNCFIAETREDGSILWDDHGTRCLVCLEIAVESVQMAQEGKSLKEIRNAIDAKYQEGYAAPTPTEMPA</sequence>
<dbReference type="Proteomes" id="UP001172743">
    <property type="component" value="Unassembled WGS sequence"/>
</dbReference>
<dbReference type="EMBL" id="JAUHTQ010000008">
    <property type="protein sequence ID" value="MDN4494225.1"/>
    <property type="molecule type" value="Genomic_DNA"/>
</dbReference>
<dbReference type="PROSITE" id="PS51257">
    <property type="entry name" value="PROKAR_LIPOPROTEIN"/>
    <property type="match status" value="1"/>
</dbReference>
<keyword evidence="1" id="KW-0732">Signal</keyword>
<proteinExistence type="predicted"/>
<dbReference type="RefSeq" id="WP_301138525.1">
    <property type="nucleotide sequence ID" value="NZ_JAUHTQ010000008.1"/>
</dbReference>